<dbReference type="InterPro" id="IPR014284">
    <property type="entry name" value="RNA_pol_sigma-70_dom"/>
</dbReference>
<dbReference type="SUPFAM" id="SSF88946">
    <property type="entry name" value="Sigma2 domain of RNA polymerase sigma factors"/>
    <property type="match status" value="1"/>
</dbReference>
<dbReference type="GO" id="GO:0003677">
    <property type="term" value="F:DNA binding"/>
    <property type="evidence" value="ECO:0007669"/>
    <property type="project" value="InterPro"/>
</dbReference>
<evidence type="ECO:0000313" key="9">
    <source>
        <dbReference type="Proteomes" id="UP000222056"/>
    </source>
</evidence>
<evidence type="ECO:0000259" key="7">
    <source>
        <dbReference type="Pfam" id="PF08281"/>
    </source>
</evidence>
<dbReference type="InterPro" id="IPR013324">
    <property type="entry name" value="RNA_pol_sigma_r3/r4-like"/>
</dbReference>
<dbReference type="SUPFAM" id="SSF88659">
    <property type="entry name" value="Sigma3 and sigma4 domains of RNA polymerase sigma factors"/>
    <property type="match status" value="1"/>
</dbReference>
<keyword evidence="4" id="KW-0804">Transcription</keyword>
<reference evidence="9" key="1">
    <citation type="submission" date="2016-10" db="EMBL/GenBank/DDBJ databases">
        <authorList>
            <person name="Varghese N."/>
            <person name="Submissions S."/>
        </authorList>
    </citation>
    <scope>NUCLEOTIDE SEQUENCE [LARGE SCALE GENOMIC DNA]</scope>
    <source>
        <strain evidence="9">ATCC 35263</strain>
    </source>
</reference>
<dbReference type="InterPro" id="IPR013325">
    <property type="entry name" value="RNA_pol_sigma_r2"/>
</dbReference>
<gene>
    <name evidence="8" type="ORF">SAMN02745716_1094</name>
</gene>
<organism evidence="8 9">
    <name type="scientific">Thermoleophilum album</name>
    <dbReference type="NCBI Taxonomy" id="29539"/>
    <lineage>
        <taxon>Bacteria</taxon>
        <taxon>Bacillati</taxon>
        <taxon>Actinomycetota</taxon>
        <taxon>Thermoleophilia</taxon>
        <taxon>Thermoleophilales</taxon>
        <taxon>Thermoleophilaceae</taxon>
        <taxon>Thermoleophilum</taxon>
    </lineage>
</organism>
<dbReference type="Proteomes" id="UP000222056">
    <property type="component" value="Unassembled WGS sequence"/>
</dbReference>
<feature type="domain" description="RNA polymerase sigma factor 70 region 4 type 2" evidence="7">
    <location>
        <begin position="117"/>
        <end position="169"/>
    </location>
</feature>
<dbReference type="GO" id="GO:0016987">
    <property type="term" value="F:sigma factor activity"/>
    <property type="evidence" value="ECO:0007669"/>
    <property type="project" value="UniProtKB-KW"/>
</dbReference>
<protein>
    <submittedName>
        <fullName evidence="8">RNA polymerase sigma-70 factor, ECF subfamily</fullName>
    </submittedName>
</protein>
<dbReference type="OrthoDB" id="261230at2"/>
<dbReference type="InterPro" id="IPR007627">
    <property type="entry name" value="RNA_pol_sigma70_r2"/>
</dbReference>
<name>A0A1H6FQ30_THEAL</name>
<evidence type="ECO:0000313" key="8">
    <source>
        <dbReference type="EMBL" id="SEH12452.1"/>
    </source>
</evidence>
<evidence type="ECO:0000259" key="6">
    <source>
        <dbReference type="Pfam" id="PF04542"/>
    </source>
</evidence>
<dbReference type="Pfam" id="PF04542">
    <property type="entry name" value="Sigma70_r2"/>
    <property type="match status" value="1"/>
</dbReference>
<dbReference type="STRING" id="29539.SAMN02745716_1094"/>
<dbReference type="NCBIfam" id="TIGR02937">
    <property type="entry name" value="sigma70-ECF"/>
    <property type="match status" value="1"/>
</dbReference>
<feature type="region of interest" description="Disordered" evidence="5">
    <location>
        <begin position="177"/>
        <end position="204"/>
    </location>
</feature>
<dbReference type="InterPro" id="IPR036388">
    <property type="entry name" value="WH-like_DNA-bd_sf"/>
</dbReference>
<feature type="compositionally biased region" description="Low complexity" evidence="5">
    <location>
        <begin position="185"/>
        <end position="198"/>
    </location>
</feature>
<dbReference type="Gene3D" id="1.10.10.10">
    <property type="entry name" value="Winged helix-like DNA-binding domain superfamily/Winged helix DNA-binding domain"/>
    <property type="match status" value="1"/>
</dbReference>
<dbReference type="PANTHER" id="PTHR43133:SF57">
    <property type="entry name" value="RNA POLYMERASE SIGMA-70 FACTOR"/>
    <property type="match status" value="1"/>
</dbReference>
<dbReference type="RefSeq" id="WP_093116915.1">
    <property type="nucleotide sequence ID" value="NZ_FNWJ01000001.1"/>
</dbReference>
<dbReference type="AlphaFoldDB" id="A0A1H6FQ30"/>
<evidence type="ECO:0000256" key="3">
    <source>
        <dbReference type="ARBA" id="ARBA00023082"/>
    </source>
</evidence>
<accession>A0A1H6FQ30</accession>
<feature type="domain" description="RNA polymerase sigma-70 region 2" evidence="6">
    <location>
        <begin position="18"/>
        <end position="89"/>
    </location>
</feature>
<dbReference type="InterPro" id="IPR013249">
    <property type="entry name" value="RNA_pol_sigma70_r4_t2"/>
</dbReference>
<dbReference type="Gene3D" id="1.10.1740.10">
    <property type="match status" value="1"/>
</dbReference>
<dbReference type="InterPro" id="IPR039425">
    <property type="entry name" value="RNA_pol_sigma-70-like"/>
</dbReference>
<dbReference type="Pfam" id="PF08281">
    <property type="entry name" value="Sigma70_r4_2"/>
    <property type="match status" value="1"/>
</dbReference>
<evidence type="ECO:0000256" key="1">
    <source>
        <dbReference type="ARBA" id="ARBA00010641"/>
    </source>
</evidence>
<dbReference type="EMBL" id="FNWJ01000001">
    <property type="protein sequence ID" value="SEH12452.1"/>
    <property type="molecule type" value="Genomic_DNA"/>
</dbReference>
<sequence length="204" mass="23100">MSASRPSKAELDREFSELYRTHLRDVYSYAYYRVGNHHDAEDLTEQTFLQAYRHYERARAEANGRPLRPWLIRITHNLAANWFRDRSRRPQTPLEDAQPLVAPHGTEELAEERADAREVLACVAQLPEDRRDALVMRFALGMDNREIARALGRSEGATKVLLHRAIRQLERLLAERRGAPEGRAGEASQGDAASAGDALSEKGA</sequence>
<evidence type="ECO:0000256" key="4">
    <source>
        <dbReference type="ARBA" id="ARBA00023163"/>
    </source>
</evidence>
<evidence type="ECO:0000256" key="2">
    <source>
        <dbReference type="ARBA" id="ARBA00023015"/>
    </source>
</evidence>
<evidence type="ECO:0000256" key="5">
    <source>
        <dbReference type="SAM" id="MobiDB-lite"/>
    </source>
</evidence>
<dbReference type="GO" id="GO:0006352">
    <property type="term" value="P:DNA-templated transcription initiation"/>
    <property type="evidence" value="ECO:0007669"/>
    <property type="project" value="InterPro"/>
</dbReference>
<comment type="similarity">
    <text evidence="1">Belongs to the sigma-70 factor family. ECF subfamily.</text>
</comment>
<dbReference type="PANTHER" id="PTHR43133">
    <property type="entry name" value="RNA POLYMERASE ECF-TYPE SIGMA FACTO"/>
    <property type="match status" value="1"/>
</dbReference>
<proteinExistence type="inferred from homology"/>
<keyword evidence="3" id="KW-0731">Sigma factor</keyword>
<keyword evidence="2" id="KW-0805">Transcription regulation</keyword>
<keyword evidence="9" id="KW-1185">Reference proteome</keyword>